<dbReference type="PANTHER" id="PTHR30015:SF7">
    <property type="entry name" value="TYPE IV METHYL-DIRECTED RESTRICTION ENZYME ECOKMRR"/>
    <property type="match status" value="1"/>
</dbReference>
<proteinExistence type="predicted"/>
<accession>A0A5D4TAI8</accession>
<dbReference type="OrthoDB" id="9803736at2"/>
<dbReference type="GO" id="GO:0009307">
    <property type="term" value="P:DNA restriction-modification system"/>
    <property type="evidence" value="ECO:0007669"/>
    <property type="project" value="InterPro"/>
</dbReference>
<dbReference type="InterPro" id="IPR025745">
    <property type="entry name" value="Mrr-like_N_dom"/>
</dbReference>
<evidence type="ECO:0000259" key="1">
    <source>
        <dbReference type="Pfam" id="PF04471"/>
    </source>
</evidence>
<evidence type="ECO:0000313" key="4">
    <source>
        <dbReference type="Proteomes" id="UP000324517"/>
    </source>
</evidence>
<evidence type="ECO:0000259" key="2">
    <source>
        <dbReference type="Pfam" id="PF14338"/>
    </source>
</evidence>
<dbReference type="InterPro" id="IPR011335">
    <property type="entry name" value="Restrct_endonuc-II-like"/>
</dbReference>
<keyword evidence="3" id="KW-0378">Hydrolase</keyword>
<dbReference type="RefSeq" id="WP_148979736.1">
    <property type="nucleotide sequence ID" value="NZ_JBNILM010000005.1"/>
</dbReference>
<dbReference type="PANTHER" id="PTHR30015">
    <property type="entry name" value="MRR RESTRICTION SYSTEM PROTEIN"/>
    <property type="match status" value="1"/>
</dbReference>
<feature type="domain" description="Restriction endonuclease type IV Mrr" evidence="1">
    <location>
        <begin position="158"/>
        <end position="277"/>
    </location>
</feature>
<protein>
    <submittedName>
        <fullName evidence="3">Restriction endonuclease</fullName>
    </submittedName>
</protein>
<name>A0A5D4TAI8_9BACI</name>
<dbReference type="Gene3D" id="3.40.1350.10">
    <property type="match status" value="1"/>
</dbReference>
<keyword evidence="3" id="KW-0540">Nuclease</keyword>
<reference evidence="3 4" key="1">
    <citation type="submission" date="2019-08" db="EMBL/GenBank/DDBJ databases">
        <title>Bacillus genomes from the desert of Cuatro Cienegas, Coahuila.</title>
        <authorList>
            <person name="Olmedo-Alvarez G."/>
        </authorList>
    </citation>
    <scope>NUCLEOTIDE SEQUENCE [LARGE SCALE GENOMIC DNA]</scope>
    <source>
        <strain evidence="3 4">CH98b_3T</strain>
    </source>
</reference>
<evidence type="ECO:0000313" key="3">
    <source>
        <dbReference type="EMBL" id="TYS71124.1"/>
    </source>
</evidence>
<keyword evidence="3" id="KW-0255">Endonuclease</keyword>
<feature type="domain" description="Restriction system protein Mrr-like N-terminal" evidence="2">
    <location>
        <begin position="6"/>
        <end position="91"/>
    </location>
</feature>
<dbReference type="SUPFAM" id="SSF52980">
    <property type="entry name" value="Restriction endonuclease-like"/>
    <property type="match status" value="1"/>
</dbReference>
<organism evidence="3 4">
    <name type="scientific">Sutcliffiella horikoshii</name>
    <dbReference type="NCBI Taxonomy" id="79883"/>
    <lineage>
        <taxon>Bacteria</taxon>
        <taxon>Bacillati</taxon>
        <taxon>Bacillota</taxon>
        <taxon>Bacilli</taxon>
        <taxon>Bacillales</taxon>
        <taxon>Bacillaceae</taxon>
        <taxon>Sutcliffiella</taxon>
    </lineage>
</organism>
<sequence length="302" mass="34801">MAIPDYQDFMYPFLKLLEDGKEHTLQEAYIFLAEYYNLTNEEKEEMLPSGKQLVYQNRIGWARTYLKKAMLLNTVRRATFTITDRGRSVIQDPEVSNLTKDYLMKYKEFQEFQDKKNSNETLLPVDSVEEKLTPQEKLDHSYKFIQQQVSDEILEKVKSCTPEFFERLVVELLVSMGYGGSIQDAGKAIGRSGDEGIDGVIKEDVLGLDMIYVQAKRWEGVVGRPEIQKFAGSLEGQRARKGVFITTSDFTEGAKDYVNRIEKKIILINGLKLANYMFKYDIGVSKVSEYTLKKVDLDYFEG</sequence>
<dbReference type="Pfam" id="PF04471">
    <property type="entry name" value="Mrr_cat"/>
    <property type="match status" value="1"/>
</dbReference>
<dbReference type="GO" id="GO:0003677">
    <property type="term" value="F:DNA binding"/>
    <property type="evidence" value="ECO:0007669"/>
    <property type="project" value="InterPro"/>
</dbReference>
<dbReference type="InterPro" id="IPR052906">
    <property type="entry name" value="Type_IV_Methyl-Rstrct_Enzyme"/>
</dbReference>
<dbReference type="GO" id="GO:0015666">
    <property type="term" value="F:restriction endodeoxyribonuclease activity"/>
    <property type="evidence" value="ECO:0007669"/>
    <property type="project" value="TreeGrafter"/>
</dbReference>
<dbReference type="Proteomes" id="UP000324517">
    <property type="component" value="Unassembled WGS sequence"/>
</dbReference>
<dbReference type="InterPro" id="IPR007560">
    <property type="entry name" value="Restrct_endonuc_IV_Mrr"/>
</dbReference>
<dbReference type="AlphaFoldDB" id="A0A5D4TAI8"/>
<dbReference type="EMBL" id="VTET01000007">
    <property type="protein sequence ID" value="TYS71124.1"/>
    <property type="molecule type" value="Genomic_DNA"/>
</dbReference>
<dbReference type="Pfam" id="PF14338">
    <property type="entry name" value="Mrr_N"/>
    <property type="match status" value="1"/>
</dbReference>
<gene>
    <name evidence="3" type="ORF">FZC75_13890</name>
</gene>
<comment type="caution">
    <text evidence="3">The sequence shown here is derived from an EMBL/GenBank/DDBJ whole genome shotgun (WGS) entry which is preliminary data.</text>
</comment>
<dbReference type="InterPro" id="IPR011856">
    <property type="entry name" value="tRNA_endonuc-like_dom_sf"/>
</dbReference>